<dbReference type="Pfam" id="PF07883">
    <property type="entry name" value="Cupin_2"/>
    <property type="match status" value="1"/>
</dbReference>
<dbReference type="AlphaFoldDB" id="A0A712CQB5"/>
<dbReference type="EMBL" id="DAAOEO010000086">
    <property type="protein sequence ID" value="HAD2719018.1"/>
    <property type="molecule type" value="Genomic_DNA"/>
</dbReference>
<evidence type="ECO:0000313" key="2">
    <source>
        <dbReference type="EMBL" id="HAD2719018.1"/>
    </source>
</evidence>
<gene>
    <name evidence="2" type="ORF">G1H61_13965</name>
</gene>
<dbReference type="InterPro" id="IPR014710">
    <property type="entry name" value="RmlC-like_jellyroll"/>
</dbReference>
<comment type="caution">
    <text evidence="2">The sequence shown here is derived from an EMBL/GenBank/DDBJ whole genome shotgun (WGS) entry which is preliminary data.</text>
</comment>
<evidence type="ECO:0000259" key="1">
    <source>
        <dbReference type="Pfam" id="PF07883"/>
    </source>
</evidence>
<reference evidence="2" key="2">
    <citation type="submission" date="2019-01" db="EMBL/GenBank/DDBJ databases">
        <authorList>
            <consortium name="NCBI Pathogen Detection Project"/>
        </authorList>
    </citation>
    <scope>NUCLEOTIDE SEQUENCE</scope>
    <source>
        <strain evidence="2">Salmonella enterica subsp. enterica</strain>
    </source>
</reference>
<dbReference type="SUPFAM" id="SSF51182">
    <property type="entry name" value="RmlC-like cupins"/>
    <property type="match status" value="1"/>
</dbReference>
<dbReference type="Gene3D" id="2.60.120.10">
    <property type="entry name" value="Jelly Rolls"/>
    <property type="match status" value="1"/>
</dbReference>
<feature type="non-terminal residue" evidence="2">
    <location>
        <position position="1"/>
    </location>
</feature>
<reference evidence="2" key="1">
    <citation type="journal article" date="2018" name="Genome Biol.">
        <title>SKESA: strategic k-mer extension for scrupulous assemblies.</title>
        <authorList>
            <person name="Souvorov A."/>
            <person name="Agarwala R."/>
            <person name="Lipman D.J."/>
        </authorList>
    </citation>
    <scope>NUCLEOTIDE SEQUENCE</scope>
    <source>
        <strain evidence="2">Salmonella enterica subsp. enterica</strain>
    </source>
</reference>
<dbReference type="InterPro" id="IPR013096">
    <property type="entry name" value="Cupin_2"/>
</dbReference>
<sequence length="83" mass="8954">CPPGARRDIYLLLTQPGADRISHPHPPGSVEHIIVTQGKALVGLTEAPEELAEGDYICYPGDQAHIFKALEPDTQAILVAEQN</sequence>
<protein>
    <submittedName>
        <fullName evidence="2">Cupin domain-containing protein</fullName>
    </submittedName>
</protein>
<feature type="domain" description="Cupin type-2" evidence="1">
    <location>
        <begin position="14"/>
        <end position="73"/>
    </location>
</feature>
<proteinExistence type="predicted"/>
<dbReference type="InterPro" id="IPR011051">
    <property type="entry name" value="RmlC_Cupin_sf"/>
</dbReference>
<organism evidence="2">
    <name type="scientific">Salmonella enterica I</name>
    <dbReference type="NCBI Taxonomy" id="59201"/>
    <lineage>
        <taxon>Bacteria</taxon>
        <taxon>Pseudomonadati</taxon>
        <taxon>Pseudomonadota</taxon>
        <taxon>Gammaproteobacteria</taxon>
        <taxon>Enterobacterales</taxon>
        <taxon>Enterobacteriaceae</taxon>
        <taxon>Salmonella</taxon>
    </lineage>
</organism>
<name>A0A712CQB5_SALET</name>
<accession>A0A712CQB5</accession>